<comment type="caution">
    <text evidence="11">The sequence shown here is derived from an EMBL/GenBank/DDBJ whole genome shotgun (WGS) entry which is preliminary data.</text>
</comment>
<dbReference type="InterPro" id="IPR045089">
    <property type="entry name" value="PGGT1B-like"/>
</dbReference>
<keyword evidence="5 9" id="KW-0808">Transferase</keyword>
<keyword evidence="7" id="KW-0677">Repeat</keyword>
<sequence>MNNSLSEDNEISSYTLELQSETEEYIKNYLKIDQKFFRKNHIGFLKKVVAHLPLSSGFISLDASKPWILYWTVHALDLLSYPLSKELQNRIISTLKNIQNPITGGFGGGPGQISHLATSYAAVNCLAIIGTTEAFEIIDREKMYKWILSLKLSNGSFMMAQDMEVDVRGSYCAVNIAKLLGILTDPLCEKVAAFICECQTYEGGIGAVPNVEAHGGYTFCALAAMEILKATETLKLNDLLFWAVSRQMTLEGGFQGRTNKLVDGCYSFWQGGLFPILSNYFENNDLYSKDFLQRYIFNCCQNSKGGLLDKPSKPPDFYHSCYVLSGLSTSQHEYNKDLEGNYAVSTIEEVENDWVDDNSSETSPKDNTDTFSTTVVNDYDSSLVIITLYSEM</sequence>
<protein>
    <recommendedName>
        <fullName evidence="3 9">Protein farnesyltransferase subunit beta</fullName>
        <shortName evidence="9">FTase-beta</shortName>
        <ecNumber evidence="2 9">2.5.1.58</ecNumber>
    </recommendedName>
</protein>
<keyword evidence="4 9" id="KW-0637">Prenyltransferase</keyword>
<dbReference type="CDD" id="cd02893">
    <property type="entry name" value="FTase"/>
    <property type="match status" value="1"/>
</dbReference>
<comment type="similarity">
    <text evidence="1 9">Belongs to the protein prenyltransferase subunit beta family.</text>
</comment>
<evidence type="ECO:0000256" key="5">
    <source>
        <dbReference type="ARBA" id="ARBA00022679"/>
    </source>
</evidence>
<dbReference type="Pfam" id="PF00432">
    <property type="entry name" value="Prenyltrans"/>
    <property type="match status" value="1"/>
</dbReference>
<gene>
    <name evidence="11" type="ORF">HK099_003989</name>
</gene>
<dbReference type="AlphaFoldDB" id="A0AAD5U135"/>
<evidence type="ECO:0000313" key="11">
    <source>
        <dbReference type="EMBL" id="KAJ3220833.1"/>
    </source>
</evidence>
<keyword evidence="12" id="KW-1185">Reference proteome</keyword>
<dbReference type="InterPro" id="IPR001330">
    <property type="entry name" value="Prenyltrans"/>
</dbReference>
<accession>A0AAD5U135</accession>
<evidence type="ECO:0000256" key="8">
    <source>
        <dbReference type="ARBA" id="ARBA00022833"/>
    </source>
</evidence>
<dbReference type="Proteomes" id="UP001211065">
    <property type="component" value="Unassembled WGS sequence"/>
</dbReference>
<dbReference type="Gene3D" id="1.50.10.20">
    <property type="match status" value="1"/>
</dbReference>
<dbReference type="GO" id="GO:0004660">
    <property type="term" value="F:protein farnesyltransferase activity"/>
    <property type="evidence" value="ECO:0007669"/>
    <property type="project" value="UniProtKB-UniRule"/>
</dbReference>
<reference evidence="11" key="1">
    <citation type="submission" date="2020-05" db="EMBL/GenBank/DDBJ databases">
        <title>Phylogenomic resolution of chytrid fungi.</title>
        <authorList>
            <person name="Stajich J.E."/>
            <person name="Amses K."/>
            <person name="Simmons R."/>
            <person name="Seto K."/>
            <person name="Myers J."/>
            <person name="Bonds A."/>
            <person name="Quandt C.A."/>
            <person name="Barry K."/>
            <person name="Liu P."/>
            <person name="Grigoriev I."/>
            <person name="Longcore J.E."/>
            <person name="James T.Y."/>
        </authorList>
    </citation>
    <scope>NUCLEOTIDE SEQUENCE</scope>
    <source>
        <strain evidence="11">JEL0476</strain>
    </source>
</reference>
<dbReference type="EMBL" id="JADGJW010000270">
    <property type="protein sequence ID" value="KAJ3220833.1"/>
    <property type="molecule type" value="Genomic_DNA"/>
</dbReference>
<evidence type="ECO:0000256" key="7">
    <source>
        <dbReference type="ARBA" id="ARBA00022737"/>
    </source>
</evidence>
<evidence type="ECO:0000259" key="10">
    <source>
        <dbReference type="Pfam" id="PF00432"/>
    </source>
</evidence>
<organism evidence="11 12">
    <name type="scientific">Clydaea vesicula</name>
    <dbReference type="NCBI Taxonomy" id="447962"/>
    <lineage>
        <taxon>Eukaryota</taxon>
        <taxon>Fungi</taxon>
        <taxon>Fungi incertae sedis</taxon>
        <taxon>Chytridiomycota</taxon>
        <taxon>Chytridiomycota incertae sedis</taxon>
        <taxon>Chytridiomycetes</taxon>
        <taxon>Lobulomycetales</taxon>
        <taxon>Lobulomycetaceae</taxon>
        <taxon>Clydaea</taxon>
    </lineage>
</organism>
<evidence type="ECO:0000256" key="2">
    <source>
        <dbReference type="ARBA" id="ARBA00012702"/>
    </source>
</evidence>
<keyword evidence="6 9" id="KW-0479">Metal-binding</keyword>
<comment type="catalytic activity">
    <reaction evidence="9">
        <text>L-cysteinyl-[protein] + (2E,6E)-farnesyl diphosphate = S-(2E,6E)-farnesyl-L-cysteinyl-[protein] + diphosphate</text>
        <dbReference type="Rhea" id="RHEA:13345"/>
        <dbReference type="Rhea" id="RHEA-COMP:10131"/>
        <dbReference type="Rhea" id="RHEA-COMP:11535"/>
        <dbReference type="ChEBI" id="CHEBI:29950"/>
        <dbReference type="ChEBI" id="CHEBI:33019"/>
        <dbReference type="ChEBI" id="CHEBI:86019"/>
        <dbReference type="ChEBI" id="CHEBI:175763"/>
    </reaction>
</comment>
<evidence type="ECO:0000256" key="6">
    <source>
        <dbReference type="ARBA" id="ARBA00022723"/>
    </source>
</evidence>
<feature type="domain" description="Prenyltransferase alpha-alpha toroid" evidence="10">
    <location>
        <begin position="36"/>
        <end position="336"/>
    </location>
</feature>
<evidence type="ECO:0000256" key="4">
    <source>
        <dbReference type="ARBA" id="ARBA00022602"/>
    </source>
</evidence>
<dbReference type="SUPFAM" id="SSF48239">
    <property type="entry name" value="Terpenoid cyclases/Protein prenyltransferases"/>
    <property type="match status" value="1"/>
</dbReference>
<dbReference type="InterPro" id="IPR008930">
    <property type="entry name" value="Terpenoid_cyclase/PrenylTrfase"/>
</dbReference>
<dbReference type="PANTHER" id="PTHR11774:SF6">
    <property type="entry name" value="PROTEIN FARNESYLTRANSFERASE SUBUNIT BETA"/>
    <property type="match status" value="1"/>
</dbReference>
<proteinExistence type="inferred from homology"/>
<name>A0AAD5U135_9FUNG</name>
<dbReference type="InterPro" id="IPR026872">
    <property type="entry name" value="FTB"/>
</dbReference>
<dbReference type="GO" id="GO:0097354">
    <property type="term" value="P:prenylation"/>
    <property type="evidence" value="ECO:0007669"/>
    <property type="project" value="UniProtKB-UniRule"/>
</dbReference>
<evidence type="ECO:0000256" key="3">
    <source>
        <dbReference type="ARBA" id="ARBA00015798"/>
    </source>
</evidence>
<dbReference type="GO" id="GO:0008270">
    <property type="term" value="F:zinc ion binding"/>
    <property type="evidence" value="ECO:0007669"/>
    <property type="project" value="UniProtKB-UniRule"/>
</dbReference>
<comment type="subunit">
    <text evidence="9">Heterodimer of an alpha and a beta subunit.</text>
</comment>
<comment type="function">
    <text evidence="9">Catalyzes the transfer of a farnesyl moiety from farnesyl diphosphate to a cysteine at the fourth position from the C-terminus of several proteins. The beta subunit is responsible for peptide-binding.</text>
</comment>
<dbReference type="EC" id="2.5.1.58" evidence="2 9"/>
<evidence type="ECO:0000313" key="12">
    <source>
        <dbReference type="Proteomes" id="UP001211065"/>
    </source>
</evidence>
<dbReference type="GO" id="GO:0005965">
    <property type="term" value="C:protein farnesyltransferase complex"/>
    <property type="evidence" value="ECO:0007669"/>
    <property type="project" value="UniProtKB-UniRule"/>
</dbReference>
<evidence type="ECO:0000256" key="1">
    <source>
        <dbReference type="ARBA" id="ARBA00010497"/>
    </source>
</evidence>
<keyword evidence="8 9" id="KW-0862">Zinc</keyword>
<dbReference type="PANTHER" id="PTHR11774">
    <property type="entry name" value="GERANYLGERANYL TRANSFERASE TYPE BETA SUBUNIT"/>
    <property type="match status" value="1"/>
</dbReference>
<evidence type="ECO:0000256" key="9">
    <source>
        <dbReference type="RuleBase" id="RU365056"/>
    </source>
</evidence>
<comment type="cofactor">
    <cofactor evidence="9">
        <name>Zn(2+)</name>
        <dbReference type="ChEBI" id="CHEBI:29105"/>
    </cofactor>
    <text evidence="9">Binds 1 zinc ion per subunit.</text>
</comment>